<name>A0A9X2MRR7_9BACL</name>
<dbReference type="InterPro" id="IPR050640">
    <property type="entry name" value="Bact_2-comp_sensor_kinase"/>
</dbReference>
<comment type="caution">
    <text evidence="9">The sequence shown here is derived from an EMBL/GenBank/DDBJ whole genome shotgun (WGS) entry which is preliminary data.</text>
</comment>
<dbReference type="AlphaFoldDB" id="A0A9X2MRR7"/>
<evidence type="ECO:0000256" key="1">
    <source>
        <dbReference type="ARBA" id="ARBA00004651"/>
    </source>
</evidence>
<dbReference type="Pfam" id="PF06580">
    <property type="entry name" value="His_kinase"/>
    <property type="match status" value="1"/>
</dbReference>
<evidence type="ECO:0000313" key="9">
    <source>
        <dbReference type="EMBL" id="MCR2805170.1"/>
    </source>
</evidence>
<dbReference type="Proteomes" id="UP001141950">
    <property type="component" value="Unassembled WGS sequence"/>
</dbReference>
<protein>
    <submittedName>
        <fullName evidence="9">Sensor histidine kinase</fullName>
    </submittedName>
</protein>
<dbReference type="GO" id="GO:0005886">
    <property type="term" value="C:plasma membrane"/>
    <property type="evidence" value="ECO:0007669"/>
    <property type="project" value="UniProtKB-SubCell"/>
</dbReference>
<reference evidence="9" key="1">
    <citation type="submission" date="2022-08" db="EMBL/GenBank/DDBJ databases">
        <title>The genomic sequence of strain Paenibacillus sp. SCIV0701.</title>
        <authorList>
            <person name="Zhao H."/>
        </authorList>
    </citation>
    <scope>NUCLEOTIDE SEQUENCE</scope>
    <source>
        <strain evidence="9">SCIV0701</strain>
    </source>
</reference>
<proteinExistence type="predicted"/>
<dbReference type="PROSITE" id="PS50885">
    <property type="entry name" value="HAMP"/>
    <property type="match status" value="1"/>
</dbReference>
<feature type="transmembrane region" description="Helical" evidence="7">
    <location>
        <begin position="304"/>
        <end position="325"/>
    </location>
</feature>
<keyword evidence="7" id="KW-1133">Transmembrane helix</keyword>
<sequence length="602" mass="68535">MKLKSKLSAFKRWISPQLSIQGKIFIAFSLVALLSILSIAGIVYVNMRETIKDNAVTSVSDSIRQADESLKIMLEEIDRLNTVVVTNKNTVIDTILSPSEEISYEWFMEQKRIEEFLKSLTDYKPYISRIAVVGLNGKVFFSGDPWIDRTILGTPTIDYILRNGSRHAYLRQTGVYETITVGREIRYDRKAIGVVMVDLNYDFIRKTYGVKPTADSMLYVLDKQDGFVYRSDDIPDFAPPERRIVGLKRELAGNGDAVEQTIDGRPYIVVSRLSDYTGWTTLALIPLDSLLTESTKLRNLMLEVSAIVLIVVLIGSLQVSSRITINIRRLKSMMMLVKDGNLTFPKKEIQTKDEVGQLYHVFISMVEELKRLMEGIRISEKEKREAELTALQAQIRPHFLYNSLNTIKYLARLNGAPNIEEVSGSLIELMRGVLGNSNEFLTVREELDYVRSYVSIVKYKYMEPIQVHEEIEDEGLLDARVLKLTLQPIVENAIIHGIGSREQGGAVTIRVRGEKNDLVIEVFDNGKGMTQQQMDRMMNEGGKREATSRFSGIGVLNAHERMARMFGEPYGVKLYSELGLYTKVEIRFPFMKYQPKSDQEVI</sequence>
<evidence type="ECO:0000256" key="5">
    <source>
        <dbReference type="ARBA" id="ARBA00022777"/>
    </source>
</evidence>
<dbReference type="Pfam" id="PF02518">
    <property type="entry name" value="HATPase_c"/>
    <property type="match status" value="1"/>
</dbReference>
<evidence type="ECO:0000256" key="7">
    <source>
        <dbReference type="SAM" id="Phobius"/>
    </source>
</evidence>
<keyword evidence="4" id="KW-0808">Transferase</keyword>
<keyword evidence="7" id="KW-0812">Transmembrane</keyword>
<dbReference type="Gene3D" id="6.10.340.10">
    <property type="match status" value="1"/>
</dbReference>
<dbReference type="InterPro" id="IPR010559">
    <property type="entry name" value="Sig_transdc_His_kin_internal"/>
</dbReference>
<dbReference type="PANTHER" id="PTHR34220">
    <property type="entry name" value="SENSOR HISTIDINE KINASE YPDA"/>
    <property type="match status" value="1"/>
</dbReference>
<keyword evidence="2" id="KW-1003">Cell membrane</keyword>
<evidence type="ECO:0000256" key="3">
    <source>
        <dbReference type="ARBA" id="ARBA00022553"/>
    </source>
</evidence>
<keyword evidence="5 9" id="KW-0418">Kinase</keyword>
<dbReference type="SMART" id="SM00304">
    <property type="entry name" value="HAMP"/>
    <property type="match status" value="1"/>
</dbReference>
<feature type="transmembrane region" description="Helical" evidence="7">
    <location>
        <begin position="20"/>
        <end position="45"/>
    </location>
</feature>
<keyword evidence="10" id="KW-1185">Reference proteome</keyword>
<evidence type="ECO:0000259" key="8">
    <source>
        <dbReference type="PROSITE" id="PS50885"/>
    </source>
</evidence>
<comment type="subcellular location">
    <subcellularLocation>
        <location evidence="1">Cell membrane</location>
        <topology evidence="1">Multi-pass membrane protein</topology>
    </subcellularLocation>
</comment>
<dbReference type="InterPro" id="IPR003660">
    <property type="entry name" value="HAMP_dom"/>
</dbReference>
<feature type="domain" description="HAMP" evidence="8">
    <location>
        <begin position="321"/>
        <end position="374"/>
    </location>
</feature>
<dbReference type="InterPro" id="IPR036890">
    <property type="entry name" value="HATPase_C_sf"/>
</dbReference>
<gene>
    <name evidence="9" type="ORF">NQZ67_14885</name>
</gene>
<keyword evidence="3" id="KW-0597">Phosphoprotein</keyword>
<accession>A0A9X2MRR7</accession>
<dbReference type="EMBL" id="JANIPJ010000010">
    <property type="protein sequence ID" value="MCR2805170.1"/>
    <property type="molecule type" value="Genomic_DNA"/>
</dbReference>
<dbReference type="Gene3D" id="3.30.565.10">
    <property type="entry name" value="Histidine kinase-like ATPase, C-terminal domain"/>
    <property type="match status" value="1"/>
</dbReference>
<evidence type="ECO:0000256" key="4">
    <source>
        <dbReference type="ARBA" id="ARBA00022679"/>
    </source>
</evidence>
<dbReference type="InterPro" id="IPR003594">
    <property type="entry name" value="HATPase_dom"/>
</dbReference>
<dbReference type="CDD" id="cd06225">
    <property type="entry name" value="HAMP"/>
    <property type="match status" value="1"/>
</dbReference>
<organism evidence="9 10">
    <name type="scientific">Paenibacillus soyae</name>
    <dbReference type="NCBI Taxonomy" id="2969249"/>
    <lineage>
        <taxon>Bacteria</taxon>
        <taxon>Bacillati</taxon>
        <taxon>Bacillota</taxon>
        <taxon>Bacilli</taxon>
        <taxon>Bacillales</taxon>
        <taxon>Paenibacillaceae</taxon>
        <taxon>Paenibacillus</taxon>
    </lineage>
</organism>
<dbReference type="RefSeq" id="WP_257447156.1">
    <property type="nucleotide sequence ID" value="NZ_JANIPJ010000010.1"/>
</dbReference>
<dbReference type="SMART" id="SM00387">
    <property type="entry name" value="HATPase_c"/>
    <property type="match status" value="1"/>
</dbReference>
<evidence type="ECO:0000256" key="2">
    <source>
        <dbReference type="ARBA" id="ARBA00022475"/>
    </source>
</evidence>
<keyword evidence="6 7" id="KW-0472">Membrane</keyword>
<dbReference type="GO" id="GO:0000155">
    <property type="term" value="F:phosphorelay sensor kinase activity"/>
    <property type="evidence" value="ECO:0007669"/>
    <property type="project" value="InterPro"/>
</dbReference>
<dbReference type="SUPFAM" id="SSF55874">
    <property type="entry name" value="ATPase domain of HSP90 chaperone/DNA topoisomerase II/histidine kinase"/>
    <property type="match status" value="1"/>
</dbReference>
<evidence type="ECO:0000256" key="6">
    <source>
        <dbReference type="ARBA" id="ARBA00023136"/>
    </source>
</evidence>
<dbReference type="PANTHER" id="PTHR34220:SF7">
    <property type="entry name" value="SENSOR HISTIDINE KINASE YPDA"/>
    <property type="match status" value="1"/>
</dbReference>
<evidence type="ECO:0000313" key="10">
    <source>
        <dbReference type="Proteomes" id="UP001141950"/>
    </source>
</evidence>
<dbReference type="SUPFAM" id="SSF158472">
    <property type="entry name" value="HAMP domain-like"/>
    <property type="match status" value="1"/>
</dbReference>
<dbReference type="CDD" id="cd18773">
    <property type="entry name" value="PDC1_HK_sensor"/>
    <property type="match status" value="1"/>
</dbReference>